<feature type="non-terminal residue" evidence="3">
    <location>
        <position position="48"/>
    </location>
</feature>
<feature type="non-terminal residue" evidence="3">
    <location>
        <position position="1"/>
    </location>
</feature>
<dbReference type="Pfam" id="PF00690">
    <property type="entry name" value="Cation_ATPase_N"/>
    <property type="match status" value="1"/>
</dbReference>
<dbReference type="SUPFAM" id="SSF81665">
    <property type="entry name" value="Calcium ATPase, transmembrane domain M"/>
    <property type="match status" value="1"/>
</dbReference>
<dbReference type="Proteomes" id="UP000887013">
    <property type="component" value="Unassembled WGS sequence"/>
</dbReference>
<dbReference type="InterPro" id="IPR004014">
    <property type="entry name" value="ATPase_P-typ_cation-transptr_N"/>
</dbReference>
<keyword evidence="4" id="KW-1185">Reference proteome</keyword>
<evidence type="ECO:0000259" key="1">
    <source>
        <dbReference type="Pfam" id="PF00690"/>
    </source>
</evidence>
<evidence type="ECO:0000313" key="2">
    <source>
        <dbReference type="EMBL" id="GFS99848.1"/>
    </source>
</evidence>
<protein>
    <recommendedName>
        <fullName evidence="1">Cation-transporting P-type ATPase N-terminal domain-containing protein</fullName>
    </recommendedName>
</protein>
<evidence type="ECO:0000313" key="3">
    <source>
        <dbReference type="EMBL" id="GFT51185.1"/>
    </source>
</evidence>
<feature type="domain" description="Cation-transporting P-type ATPase N-terminal" evidence="1">
    <location>
        <begin position="5"/>
        <end position="47"/>
    </location>
</feature>
<organism evidence="3 4">
    <name type="scientific">Nephila pilipes</name>
    <name type="common">Giant wood spider</name>
    <name type="synonym">Nephila maculata</name>
    <dbReference type="NCBI Taxonomy" id="299642"/>
    <lineage>
        <taxon>Eukaryota</taxon>
        <taxon>Metazoa</taxon>
        <taxon>Ecdysozoa</taxon>
        <taxon>Arthropoda</taxon>
        <taxon>Chelicerata</taxon>
        <taxon>Arachnida</taxon>
        <taxon>Araneae</taxon>
        <taxon>Araneomorphae</taxon>
        <taxon>Entelegynae</taxon>
        <taxon>Araneoidea</taxon>
        <taxon>Nephilidae</taxon>
        <taxon>Nephila</taxon>
    </lineage>
</organism>
<proteinExistence type="predicted"/>
<accession>A0A8X6P643</accession>
<name>A0A8X6P643_NEPPI</name>
<dbReference type="InterPro" id="IPR023298">
    <property type="entry name" value="ATPase_P-typ_TM_dom_sf"/>
</dbReference>
<dbReference type="EMBL" id="BMAW01055229">
    <property type="protein sequence ID" value="GFS99848.1"/>
    <property type="molecule type" value="Genomic_DNA"/>
</dbReference>
<gene>
    <name evidence="3" type="ORF">NPIL_322341</name>
    <name evidence="2" type="ORF">NPIL_621251</name>
</gene>
<dbReference type="EMBL" id="BMAW01016875">
    <property type="protein sequence ID" value="GFT51185.1"/>
    <property type="molecule type" value="Genomic_DNA"/>
</dbReference>
<dbReference type="AlphaFoldDB" id="A0A8X6P643"/>
<comment type="caution">
    <text evidence="3">The sequence shown here is derived from an EMBL/GenBank/DDBJ whole genome shotgun (WGS) entry which is preliminary data.</text>
</comment>
<reference evidence="3" key="1">
    <citation type="submission" date="2020-08" db="EMBL/GenBank/DDBJ databases">
        <title>Multicomponent nature underlies the extraordinary mechanical properties of spider dragline silk.</title>
        <authorList>
            <person name="Kono N."/>
            <person name="Nakamura H."/>
            <person name="Mori M."/>
            <person name="Yoshida Y."/>
            <person name="Ohtoshi R."/>
            <person name="Malay A.D."/>
            <person name="Moran D.A.P."/>
            <person name="Tomita M."/>
            <person name="Numata K."/>
            <person name="Arakawa K."/>
        </authorList>
    </citation>
    <scope>NUCLEOTIDE SEQUENCE</scope>
</reference>
<sequence>GLNIQVCSDLLNLSKGLDSEEAQRRLQFFGPNSMRIEVTPVITLLLRE</sequence>
<evidence type="ECO:0000313" key="4">
    <source>
        <dbReference type="Proteomes" id="UP000887013"/>
    </source>
</evidence>